<feature type="transmembrane region" description="Helical" evidence="9">
    <location>
        <begin position="48"/>
        <end position="66"/>
    </location>
</feature>
<dbReference type="InterPro" id="IPR007387">
    <property type="entry name" value="TRAP_DctQ"/>
</dbReference>
<feature type="domain" description="Tripartite ATP-independent periplasmic transporters DctQ component" evidence="10">
    <location>
        <begin position="25"/>
        <end position="150"/>
    </location>
</feature>
<evidence type="ECO:0000259" key="10">
    <source>
        <dbReference type="Pfam" id="PF04290"/>
    </source>
</evidence>
<evidence type="ECO:0000256" key="8">
    <source>
        <dbReference type="ARBA" id="ARBA00038436"/>
    </source>
</evidence>
<dbReference type="Pfam" id="PF04290">
    <property type="entry name" value="DctQ"/>
    <property type="match status" value="1"/>
</dbReference>
<keyword evidence="3" id="KW-1003">Cell membrane</keyword>
<evidence type="ECO:0000313" key="12">
    <source>
        <dbReference type="Proteomes" id="UP000219050"/>
    </source>
</evidence>
<dbReference type="GO" id="GO:0005886">
    <property type="term" value="C:plasma membrane"/>
    <property type="evidence" value="ECO:0007669"/>
    <property type="project" value="UniProtKB-SubCell"/>
</dbReference>
<keyword evidence="7 9" id="KW-0472">Membrane</keyword>
<keyword evidence="2 9" id="KW-0813">Transport</keyword>
<evidence type="ECO:0000256" key="5">
    <source>
        <dbReference type="ARBA" id="ARBA00022692"/>
    </source>
</evidence>
<keyword evidence="4 9" id="KW-0997">Cell inner membrane</keyword>
<evidence type="ECO:0000256" key="2">
    <source>
        <dbReference type="ARBA" id="ARBA00022448"/>
    </source>
</evidence>
<dbReference type="OrthoDB" id="4964541at2"/>
<comment type="subcellular location">
    <subcellularLocation>
        <location evidence="1 9">Cell inner membrane</location>
        <topology evidence="1 9">Multi-pass membrane protein</topology>
    </subcellularLocation>
</comment>
<organism evidence="11 12">
    <name type="scientific">Pacificitalea manganoxidans</name>
    <dbReference type="NCBI Taxonomy" id="1411902"/>
    <lineage>
        <taxon>Bacteria</taxon>
        <taxon>Pseudomonadati</taxon>
        <taxon>Pseudomonadota</taxon>
        <taxon>Alphaproteobacteria</taxon>
        <taxon>Rhodobacterales</taxon>
        <taxon>Paracoccaceae</taxon>
        <taxon>Pacificitalea</taxon>
    </lineage>
</organism>
<dbReference type="KEGG" id="cmag:CBW24_17820"/>
<dbReference type="Proteomes" id="UP000219050">
    <property type="component" value="Plasmid pDY25-E"/>
</dbReference>
<dbReference type="RefSeq" id="WP_088664845.1">
    <property type="nucleotide sequence ID" value="NZ_CP021409.1"/>
</dbReference>
<dbReference type="GO" id="GO:0022857">
    <property type="term" value="F:transmembrane transporter activity"/>
    <property type="evidence" value="ECO:0007669"/>
    <property type="project" value="UniProtKB-UniRule"/>
</dbReference>
<dbReference type="AlphaFoldDB" id="A0A291M509"/>
<reference evidence="11 12" key="1">
    <citation type="submission" date="2017-05" db="EMBL/GenBank/DDBJ databases">
        <title>Comparative genomic and metabolic analysis of manganese-oxidizing mechanisms in Celeribater manganoxidans DY25T: its adaption to the environment of polymetallic nodule.</title>
        <authorList>
            <person name="Wang X."/>
        </authorList>
    </citation>
    <scope>NUCLEOTIDE SEQUENCE [LARGE SCALE GENOMIC DNA]</scope>
    <source>
        <strain evidence="11 12">DY25</strain>
        <plasmid evidence="12">pdy25-e</plasmid>
    </source>
</reference>
<evidence type="ECO:0000256" key="3">
    <source>
        <dbReference type="ARBA" id="ARBA00022475"/>
    </source>
</evidence>
<keyword evidence="12" id="KW-1185">Reference proteome</keyword>
<accession>A0A291M509</accession>
<geneLocation type="plasmid" evidence="12">
    <name>pdy25-e</name>
</geneLocation>
<protein>
    <recommendedName>
        <fullName evidence="9">TRAP transporter small permease protein</fullName>
    </recommendedName>
</protein>
<sequence>MKPKTPLDLFAPIRWLISALLGVVVFTTLLQIVMRYAFNAPLIWSEEFVKLLIVWITFIGASAVCYDGRHLNVEVFLKAAPPRLRAAMRVFNAVVSLGFLSVLGWHSITLVKIEMMQDMSALPLKIGHIRLAATVGCVLMVIGILARMFYRRPGLSRIDPTHVENDAM</sequence>
<evidence type="ECO:0000256" key="4">
    <source>
        <dbReference type="ARBA" id="ARBA00022519"/>
    </source>
</evidence>
<evidence type="ECO:0000256" key="7">
    <source>
        <dbReference type="ARBA" id="ARBA00023136"/>
    </source>
</evidence>
<feature type="transmembrane region" description="Helical" evidence="9">
    <location>
        <begin position="12"/>
        <end position="36"/>
    </location>
</feature>
<comment type="function">
    <text evidence="9">Part of the tripartite ATP-independent periplasmic (TRAP) transport system.</text>
</comment>
<dbReference type="GO" id="GO:0015740">
    <property type="term" value="P:C4-dicarboxylate transport"/>
    <property type="evidence" value="ECO:0007669"/>
    <property type="project" value="TreeGrafter"/>
</dbReference>
<keyword evidence="5 9" id="KW-0812">Transmembrane</keyword>
<feature type="transmembrane region" description="Helical" evidence="9">
    <location>
        <begin position="86"/>
        <end position="108"/>
    </location>
</feature>
<proteinExistence type="inferred from homology"/>
<evidence type="ECO:0000256" key="1">
    <source>
        <dbReference type="ARBA" id="ARBA00004429"/>
    </source>
</evidence>
<comment type="subunit">
    <text evidence="9">The complex comprises the extracytoplasmic solute receptor protein and the two transmembrane proteins.</text>
</comment>
<evidence type="ECO:0000256" key="9">
    <source>
        <dbReference type="RuleBase" id="RU369079"/>
    </source>
</evidence>
<dbReference type="InterPro" id="IPR055348">
    <property type="entry name" value="DctQ"/>
</dbReference>
<feature type="transmembrane region" description="Helical" evidence="9">
    <location>
        <begin position="128"/>
        <end position="150"/>
    </location>
</feature>
<dbReference type="PANTHER" id="PTHR35011:SF2">
    <property type="entry name" value="2,3-DIKETO-L-GULONATE TRAP TRANSPORTER SMALL PERMEASE PROTEIN YIAM"/>
    <property type="match status" value="1"/>
</dbReference>
<name>A0A291M509_9RHOB</name>
<evidence type="ECO:0000256" key="6">
    <source>
        <dbReference type="ARBA" id="ARBA00022989"/>
    </source>
</evidence>
<comment type="similarity">
    <text evidence="8 9">Belongs to the TRAP transporter small permease family.</text>
</comment>
<dbReference type="EMBL" id="CP021409">
    <property type="protein sequence ID" value="ATI44000.1"/>
    <property type="molecule type" value="Genomic_DNA"/>
</dbReference>
<keyword evidence="6 9" id="KW-1133">Transmembrane helix</keyword>
<gene>
    <name evidence="11" type="ORF">CBW24_17820</name>
</gene>
<keyword evidence="11" id="KW-0614">Plasmid</keyword>
<dbReference type="PANTHER" id="PTHR35011">
    <property type="entry name" value="2,3-DIKETO-L-GULONATE TRAP TRANSPORTER SMALL PERMEASE PROTEIN YIAM"/>
    <property type="match status" value="1"/>
</dbReference>
<evidence type="ECO:0000313" key="11">
    <source>
        <dbReference type="EMBL" id="ATI44000.1"/>
    </source>
</evidence>